<dbReference type="RefSeq" id="WP_057977839.1">
    <property type="nucleotide sequence ID" value="NZ_LKHP01000004.1"/>
</dbReference>
<dbReference type="Proteomes" id="UP000052015">
    <property type="component" value="Unassembled WGS sequence"/>
</dbReference>
<name>A0A0R3K1H6_CALMK</name>
<organism evidence="1 2">
    <name type="scientific">Caloramator mitchellensis</name>
    <dbReference type="NCBI Taxonomy" id="908809"/>
    <lineage>
        <taxon>Bacteria</taxon>
        <taxon>Bacillati</taxon>
        <taxon>Bacillota</taxon>
        <taxon>Clostridia</taxon>
        <taxon>Eubacteriales</taxon>
        <taxon>Clostridiaceae</taxon>
        <taxon>Caloramator</taxon>
    </lineage>
</organism>
<keyword evidence="2" id="KW-1185">Reference proteome</keyword>
<evidence type="ECO:0000313" key="1">
    <source>
        <dbReference type="EMBL" id="KRQ87252.1"/>
    </source>
</evidence>
<accession>A0A0R3K1H6</accession>
<proteinExistence type="predicted"/>
<dbReference type="AlphaFoldDB" id="A0A0R3K1H6"/>
<protein>
    <submittedName>
        <fullName evidence="1">Uncharacterized protein</fullName>
    </submittedName>
</protein>
<dbReference type="STRING" id="908809.ABG79_01055"/>
<dbReference type="OrthoDB" id="1937284at2"/>
<evidence type="ECO:0000313" key="2">
    <source>
        <dbReference type="Proteomes" id="UP000052015"/>
    </source>
</evidence>
<comment type="caution">
    <text evidence="1">The sequence shown here is derived from an EMBL/GenBank/DDBJ whole genome shotgun (WGS) entry which is preliminary data.</text>
</comment>
<sequence>MLDKNTIIQNLQNEGLDEIDEIEYDDEDVIVLNFFYTFDETELDAARQFANDNAEEEKTEDEWYEECFLPYLTDMAADNIKDIVDEIGEKFDLEGEFILYEMDRDYHDQCECILVLTKKGKDVDIEQILEEIEQ</sequence>
<reference evidence="1 2" key="1">
    <citation type="submission" date="2015-09" db="EMBL/GenBank/DDBJ databases">
        <title>Draft genome sequence of a Caloramator mitchellensis, a moderate thermophile from the Great Artesian Basin of Australia.</title>
        <authorList>
            <person name="Patel B.K."/>
        </authorList>
    </citation>
    <scope>NUCLEOTIDE SEQUENCE [LARGE SCALE GENOMIC DNA]</scope>
    <source>
        <strain evidence="1 2">VF08</strain>
    </source>
</reference>
<gene>
    <name evidence="1" type="ORF">ABG79_01055</name>
</gene>
<dbReference type="EMBL" id="LKHP01000004">
    <property type="protein sequence ID" value="KRQ87252.1"/>
    <property type="molecule type" value="Genomic_DNA"/>
</dbReference>